<feature type="chain" id="PRO_5042167159" evidence="2">
    <location>
        <begin position="21"/>
        <end position="171"/>
    </location>
</feature>
<proteinExistence type="predicted"/>
<comment type="caution">
    <text evidence="3">The sequence shown here is derived from an EMBL/GenBank/DDBJ whole genome shotgun (WGS) entry which is preliminary data.</text>
</comment>
<feature type="compositionally biased region" description="Basic and acidic residues" evidence="1">
    <location>
        <begin position="147"/>
        <end position="159"/>
    </location>
</feature>
<dbReference type="PANTHER" id="PTHR38849:SF1">
    <property type="entry name" value="SMALL SECRETED PROTEIN"/>
    <property type="match status" value="1"/>
</dbReference>
<feature type="region of interest" description="Disordered" evidence="1">
    <location>
        <begin position="147"/>
        <end position="171"/>
    </location>
</feature>
<evidence type="ECO:0000256" key="1">
    <source>
        <dbReference type="SAM" id="MobiDB-lite"/>
    </source>
</evidence>
<gene>
    <name evidence="3" type="ORF">CKAH01_19062</name>
</gene>
<name>A0AAE0CZC5_COLKA</name>
<sequence length="171" mass="17742">MHFTNTAVLLLSAAVSLTAALPTTPQAGAALNKRALVDRTYAEIQISDGVAGNAAAEAKAKFPVRSSVDPATASAADLQVVKKAAQLVGDAENLAFVPANDKSQEASNGFIKNKVLKNYLGLVSLQIQKAQGANVANIDTRIAGEQTKLDKNTNTDKQHAGQASKGVQFNG</sequence>
<dbReference type="EMBL" id="VYYT01000575">
    <property type="protein sequence ID" value="KAK2731577.1"/>
    <property type="molecule type" value="Genomic_DNA"/>
</dbReference>
<evidence type="ECO:0000313" key="4">
    <source>
        <dbReference type="Proteomes" id="UP001281614"/>
    </source>
</evidence>
<reference evidence="3" key="1">
    <citation type="submission" date="2023-02" db="EMBL/GenBank/DDBJ databases">
        <title>Colletotrichum kahawae CIFC_Que2 genome sequencing and assembly.</title>
        <authorList>
            <person name="Baroncelli R."/>
        </authorList>
    </citation>
    <scope>NUCLEOTIDE SEQUENCE</scope>
    <source>
        <strain evidence="3">CIFC_Que2</strain>
    </source>
</reference>
<protein>
    <submittedName>
        <fullName evidence="3">Small secreted protein</fullName>
    </submittedName>
</protein>
<keyword evidence="2" id="KW-0732">Signal</keyword>
<dbReference type="PANTHER" id="PTHR38849">
    <property type="entry name" value="SMALL SECRETED PROTEIN"/>
    <property type="match status" value="1"/>
</dbReference>
<dbReference type="Proteomes" id="UP001281614">
    <property type="component" value="Unassembled WGS sequence"/>
</dbReference>
<organism evidence="3 4">
    <name type="scientific">Colletotrichum kahawae</name>
    <name type="common">Coffee berry disease fungus</name>
    <dbReference type="NCBI Taxonomy" id="34407"/>
    <lineage>
        <taxon>Eukaryota</taxon>
        <taxon>Fungi</taxon>
        <taxon>Dikarya</taxon>
        <taxon>Ascomycota</taxon>
        <taxon>Pezizomycotina</taxon>
        <taxon>Sordariomycetes</taxon>
        <taxon>Hypocreomycetidae</taxon>
        <taxon>Glomerellales</taxon>
        <taxon>Glomerellaceae</taxon>
        <taxon>Colletotrichum</taxon>
        <taxon>Colletotrichum gloeosporioides species complex</taxon>
    </lineage>
</organism>
<feature type="signal peptide" evidence="2">
    <location>
        <begin position="1"/>
        <end position="20"/>
    </location>
</feature>
<accession>A0AAE0CZC5</accession>
<evidence type="ECO:0000256" key="2">
    <source>
        <dbReference type="SAM" id="SignalP"/>
    </source>
</evidence>
<dbReference type="AlphaFoldDB" id="A0AAE0CZC5"/>
<evidence type="ECO:0000313" key="3">
    <source>
        <dbReference type="EMBL" id="KAK2731577.1"/>
    </source>
</evidence>
<keyword evidence="4" id="KW-1185">Reference proteome</keyword>